<protein>
    <submittedName>
        <fullName evidence="2">MCP methyltransferase, CheR-type domain protein</fullName>
        <ecNumber evidence="2">2.1.1.80</ecNumber>
    </submittedName>
</protein>
<dbReference type="GO" id="GO:0008983">
    <property type="term" value="F:protein-glutamate O-methyltransferase activity"/>
    <property type="evidence" value="ECO:0007669"/>
    <property type="project" value="UniProtKB-EC"/>
</dbReference>
<dbReference type="GO" id="GO:0032259">
    <property type="term" value="P:methylation"/>
    <property type="evidence" value="ECO:0007669"/>
    <property type="project" value="UniProtKB-KW"/>
</dbReference>
<dbReference type="PROSITE" id="PS50123">
    <property type="entry name" value="CHER"/>
    <property type="match status" value="1"/>
</dbReference>
<organism evidence="2">
    <name type="scientific">mine drainage metagenome</name>
    <dbReference type="NCBI Taxonomy" id="410659"/>
    <lineage>
        <taxon>unclassified sequences</taxon>
        <taxon>metagenomes</taxon>
        <taxon>ecological metagenomes</taxon>
    </lineage>
</organism>
<feature type="non-terminal residue" evidence="2">
    <location>
        <position position="144"/>
    </location>
</feature>
<dbReference type="SUPFAM" id="SSF53335">
    <property type="entry name" value="S-adenosyl-L-methionine-dependent methyltransferases"/>
    <property type="match status" value="1"/>
</dbReference>
<accession>T1CU81</accession>
<dbReference type="InterPro" id="IPR022642">
    <property type="entry name" value="CheR_C"/>
</dbReference>
<keyword evidence="2" id="KW-0489">Methyltransferase</keyword>
<reference evidence="2" key="1">
    <citation type="submission" date="2013-08" db="EMBL/GenBank/DDBJ databases">
        <authorList>
            <person name="Mendez C."/>
            <person name="Richter M."/>
            <person name="Ferrer M."/>
            <person name="Sanchez J."/>
        </authorList>
    </citation>
    <scope>NUCLEOTIDE SEQUENCE</scope>
</reference>
<dbReference type="Pfam" id="PF01739">
    <property type="entry name" value="CheR"/>
    <property type="match status" value="1"/>
</dbReference>
<dbReference type="SMART" id="SM00138">
    <property type="entry name" value="MeTrc"/>
    <property type="match status" value="1"/>
</dbReference>
<comment type="caution">
    <text evidence="2">The sequence shown here is derived from an EMBL/GenBank/DDBJ whole genome shotgun (WGS) entry which is preliminary data.</text>
</comment>
<keyword evidence="2" id="KW-0808">Transferase</keyword>
<dbReference type="InterPro" id="IPR050903">
    <property type="entry name" value="Bact_Chemotaxis_MeTrfase"/>
</dbReference>
<name>T1CU81_9ZZZZ</name>
<reference evidence="2" key="2">
    <citation type="journal article" date="2014" name="ISME J.">
        <title>Microbial stratification in low pH oxic and suboxic macroscopic growths along an acid mine drainage.</title>
        <authorList>
            <person name="Mendez-Garcia C."/>
            <person name="Mesa V."/>
            <person name="Sprenger R.R."/>
            <person name="Richter M."/>
            <person name="Diez M.S."/>
            <person name="Solano J."/>
            <person name="Bargiela R."/>
            <person name="Golyshina O.V."/>
            <person name="Manteca A."/>
            <person name="Ramos J.L."/>
            <person name="Gallego J.R."/>
            <person name="Llorente I."/>
            <person name="Martins Dos Santos V.A."/>
            <person name="Jensen O.N."/>
            <person name="Pelaez A.I."/>
            <person name="Sanchez J."/>
            <person name="Ferrer M."/>
        </authorList>
    </citation>
    <scope>NUCLEOTIDE SEQUENCE</scope>
</reference>
<feature type="domain" description="CheR-type methyltransferase" evidence="1">
    <location>
        <begin position="1"/>
        <end position="144"/>
    </location>
</feature>
<proteinExistence type="predicted"/>
<evidence type="ECO:0000313" key="2">
    <source>
        <dbReference type="EMBL" id="EQD73195.1"/>
    </source>
</evidence>
<dbReference type="PANTHER" id="PTHR24422:SF27">
    <property type="entry name" value="PROTEIN-GLUTAMATE O-METHYLTRANSFERASE"/>
    <property type="match status" value="1"/>
</dbReference>
<sequence length="144" mass="16183">MDSVLALLRARSKHDLTLYKPSTLRRRIERRMAIHRVTTMNEYADLLLASPTELDLLFKEMLIGVTSFFRNPAAWEELSSLALPELFAREGPDKQYRAWVAGCSTGEEAFSLAMVFTEARERLALTGTSTLQIFATDLNADGIA</sequence>
<dbReference type="SUPFAM" id="SSF47757">
    <property type="entry name" value="Chemotaxis receptor methyltransferase CheR, N-terminal domain"/>
    <property type="match status" value="1"/>
</dbReference>
<dbReference type="Pfam" id="PF03705">
    <property type="entry name" value="CheR_N"/>
    <property type="match status" value="1"/>
</dbReference>
<dbReference type="PANTHER" id="PTHR24422">
    <property type="entry name" value="CHEMOTAXIS PROTEIN METHYLTRANSFERASE"/>
    <property type="match status" value="1"/>
</dbReference>
<dbReference type="EC" id="2.1.1.80" evidence="2"/>
<dbReference type="AlphaFoldDB" id="T1CU81"/>
<gene>
    <name evidence="2" type="ORF">B1A_05075</name>
</gene>
<dbReference type="PRINTS" id="PR00996">
    <property type="entry name" value="CHERMTFRASE"/>
</dbReference>
<dbReference type="InterPro" id="IPR029063">
    <property type="entry name" value="SAM-dependent_MTases_sf"/>
</dbReference>
<dbReference type="EMBL" id="AUZX01003700">
    <property type="protein sequence ID" value="EQD73195.1"/>
    <property type="molecule type" value="Genomic_DNA"/>
</dbReference>
<dbReference type="InterPro" id="IPR000780">
    <property type="entry name" value="CheR_MeTrfase"/>
</dbReference>
<dbReference type="InterPro" id="IPR022641">
    <property type="entry name" value="CheR_N"/>
</dbReference>
<evidence type="ECO:0000259" key="1">
    <source>
        <dbReference type="PROSITE" id="PS50123"/>
    </source>
</evidence>
<dbReference type="Gene3D" id="3.40.50.150">
    <property type="entry name" value="Vaccinia Virus protein VP39"/>
    <property type="match status" value="1"/>
</dbReference>